<protein>
    <recommendedName>
        <fullName evidence="3">DNA topoisomerase</fullName>
        <ecNumber evidence="3">5.6.2.1</ecNumber>
    </recommendedName>
</protein>
<feature type="compositionally biased region" description="Basic residues" evidence="7">
    <location>
        <begin position="374"/>
        <end position="384"/>
    </location>
</feature>
<dbReference type="GO" id="GO:0006265">
    <property type="term" value="P:DNA topological change"/>
    <property type="evidence" value="ECO:0007669"/>
    <property type="project" value="InterPro"/>
</dbReference>
<gene>
    <name evidence="10" type="ORF">E4582_13580</name>
</gene>
<dbReference type="InterPro" id="IPR014711">
    <property type="entry name" value="TopoI_cat_a-hlx-sub_euk"/>
</dbReference>
<evidence type="ECO:0000313" key="11">
    <source>
        <dbReference type="Proteomes" id="UP000298681"/>
    </source>
</evidence>
<evidence type="ECO:0000256" key="7">
    <source>
        <dbReference type="SAM" id="MobiDB-lite"/>
    </source>
</evidence>
<evidence type="ECO:0000256" key="2">
    <source>
        <dbReference type="ARBA" id="ARBA00006645"/>
    </source>
</evidence>
<dbReference type="Gene3D" id="1.10.132.120">
    <property type="match status" value="1"/>
</dbReference>
<dbReference type="Pfam" id="PF21338">
    <property type="entry name" value="Top1B_N_bact"/>
    <property type="match status" value="1"/>
</dbReference>
<keyword evidence="11" id="KW-1185">Reference proteome</keyword>
<keyword evidence="6 10" id="KW-0413">Isomerase</keyword>
<dbReference type="InterPro" id="IPR011010">
    <property type="entry name" value="DNA_brk_join_enz"/>
</dbReference>
<dbReference type="Pfam" id="PF01028">
    <property type="entry name" value="Topoisom_I"/>
    <property type="match status" value="1"/>
</dbReference>
<organism evidence="10 11">
    <name type="scientific">Luteimonas yindakuii</name>
    <dbReference type="NCBI Taxonomy" id="2565782"/>
    <lineage>
        <taxon>Bacteria</taxon>
        <taxon>Pseudomonadati</taxon>
        <taxon>Pseudomonadota</taxon>
        <taxon>Gammaproteobacteria</taxon>
        <taxon>Lysobacterales</taxon>
        <taxon>Lysobacteraceae</taxon>
        <taxon>Luteimonas</taxon>
    </lineage>
</organism>
<dbReference type="GO" id="GO:0003917">
    <property type="term" value="F:DNA topoisomerase type I (single strand cut, ATP-independent) activity"/>
    <property type="evidence" value="ECO:0007669"/>
    <property type="project" value="UniProtKB-EC"/>
</dbReference>
<comment type="similarity">
    <text evidence="2">Belongs to the type IB topoisomerase family.</text>
</comment>
<dbReference type="InterPro" id="IPR013500">
    <property type="entry name" value="TopoI_cat_euk"/>
</dbReference>
<dbReference type="Gene3D" id="3.90.15.10">
    <property type="entry name" value="Topoisomerase I, Chain A, domain 3"/>
    <property type="match status" value="1"/>
</dbReference>
<evidence type="ECO:0000256" key="3">
    <source>
        <dbReference type="ARBA" id="ARBA00012891"/>
    </source>
</evidence>
<dbReference type="AlphaFoldDB" id="A0A4Z1R2Q2"/>
<dbReference type="EC" id="5.6.2.1" evidence="3"/>
<dbReference type="PROSITE" id="PS52038">
    <property type="entry name" value="TOPO_IB_2"/>
    <property type="match status" value="1"/>
</dbReference>
<dbReference type="InterPro" id="IPR001631">
    <property type="entry name" value="TopoI"/>
</dbReference>
<evidence type="ECO:0000256" key="1">
    <source>
        <dbReference type="ARBA" id="ARBA00000213"/>
    </source>
</evidence>
<dbReference type="SUPFAM" id="SSF55869">
    <property type="entry name" value="DNA topoisomerase I domain"/>
    <property type="match status" value="1"/>
</dbReference>
<sequence length="384" mass="42362">MSPSSAAAAPPTADPVRDARQAGLLYVSDTEPGISRRRTGTGFSYRLPDGSVLRDRDELARIRALAIPPAYTEVWICSHPRGHLQATGRDARRRKQYRYHPQWAEARGLGKFDRVIAFGRALPRLRRRLRRDLRQSGFPRDKVLAVVVSLMAETLVRVGNACYASSNRSYGLTTLRNRHIDFLRGGRARLRFRGKGGLDHDLEIDDAQLVKLVRACQELPGQALFQYHDDAGTLQPVDSSDVNAYLREATGEQFTAKDFRTWGATLEAFRILATTPLPPPSRTGAPSERALAQAKNAVVAEVASVLCNTPSVCRKAYIDPRVFAGWEDGSLARAAATARGARQWEQAALKFLAGCDRARAAAARRAPRAPAAARRARRTTTARN</sequence>
<dbReference type="InterPro" id="IPR049331">
    <property type="entry name" value="Top1B_N_bact"/>
</dbReference>
<dbReference type="SUPFAM" id="SSF56349">
    <property type="entry name" value="DNA breaking-rejoining enzymes"/>
    <property type="match status" value="1"/>
</dbReference>
<comment type="catalytic activity">
    <reaction evidence="1">
        <text>ATP-independent breakage of single-stranded DNA, followed by passage and rejoining.</text>
        <dbReference type="EC" id="5.6.2.1"/>
    </reaction>
</comment>
<feature type="region of interest" description="Disordered" evidence="7">
    <location>
        <begin position="365"/>
        <end position="384"/>
    </location>
</feature>
<evidence type="ECO:0000259" key="9">
    <source>
        <dbReference type="Pfam" id="PF21338"/>
    </source>
</evidence>
<keyword evidence="4" id="KW-0799">Topoisomerase</keyword>
<reference evidence="10 11" key="1">
    <citation type="submission" date="2019-01" db="EMBL/GenBank/DDBJ databases">
        <authorList>
            <person name="Zhang S."/>
        </authorList>
    </citation>
    <scope>NUCLEOTIDE SEQUENCE [LARGE SCALE GENOMIC DNA]</scope>
    <source>
        <strain evidence="10 11">1626</strain>
    </source>
</reference>
<name>A0A4Z1R2Q2_9GAMM</name>
<evidence type="ECO:0000256" key="4">
    <source>
        <dbReference type="ARBA" id="ARBA00023029"/>
    </source>
</evidence>
<evidence type="ECO:0000313" key="10">
    <source>
        <dbReference type="EMBL" id="TKS53206.1"/>
    </source>
</evidence>
<dbReference type="InterPro" id="IPR035447">
    <property type="entry name" value="DNA_topo_I_N_sf"/>
</dbReference>
<dbReference type="EMBL" id="SPUH01000002">
    <property type="protein sequence ID" value="TKS53206.1"/>
    <property type="molecule type" value="Genomic_DNA"/>
</dbReference>
<feature type="domain" description="DNA topoisomerase I catalytic core eukaryotic-type" evidence="8">
    <location>
        <begin position="108"/>
        <end position="315"/>
    </location>
</feature>
<keyword evidence="5" id="KW-0238">DNA-binding</keyword>
<dbReference type="PRINTS" id="PR00416">
    <property type="entry name" value="EUTPISMRASEI"/>
</dbReference>
<comment type="caution">
    <text evidence="10">The sequence shown here is derived from an EMBL/GenBank/DDBJ whole genome shotgun (WGS) entry which is preliminary data.</text>
</comment>
<evidence type="ECO:0000256" key="5">
    <source>
        <dbReference type="ARBA" id="ARBA00023125"/>
    </source>
</evidence>
<evidence type="ECO:0000256" key="6">
    <source>
        <dbReference type="ARBA" id="ARBA00023235"/>
    </source>
</evidence>
<feature type="domain" description="DNA topoisomerase IB N-terminal" evidence="9">
    <location>
        <begin position="42"/>
        <end position="90"/>
    </location>
</feature>
<evidence type="ECO:0000259" key="8">
    <source>
        <dbReference type="Pfam" id="PF01028"/>
    </source>
</evidence>
<dbReference type="Gene3D" id="3.30.66.10">
    <property type="entry name" value="DNA topoisomerase I domain"/>
    <property type="match status" value="1"/>
</dbReference>
<proteinExistence type="inferred from homology"/>
<dbReference type="Proteomes" id="UP000298681">
    <property type="component" value="Unassembled WGS sequence"/>
</dbReference>
<dbReference type="GO" id="GO:0003677">
    <property type="term" value="F:DNA binding"/>
    <property type="evidence" value="ECO:0007669"/>
    <property type="project" value="UniProtKB-KW"/>
</dbReference>
<accession>A0A4Z1R2Q2</accession>